<dbReference type="InterPro" id="IPR007110">
    <property type="entry name" value="Ig-like_dom"/>
</dbReference>
<dbReference type="OrthoDB" id="9448246at2759"/>
<dbReference type="Pfam" id="PF13927">
    <property type="entry name" value="Ig_3"/>
    <property type="match status" value="1"/>
</dbReference>
<evidence type="ECO:0000313" key="2">
    <source>
        <dbReference type="EMBL" id="NWU88853.1"/>
    </source>
</evidence>
<dbReference type="SMART" id="SM00409">
    <property type="entry name" value="IG"/>
    <property type="match status" value="2"/>
</dbReference>
<organism evidence="2 3">
    <name type="scientific">Upupa epops</name>
    <name type="common">Eurasian hoopoe</name>
    <dbReference type="NCBI Taxonomy" id="57439"/>
    <lineage>
        <taxon>Eukaryota</taxon>
        <taxon>Metazoa</taxon>
        <taxon>Chordata</taxon>
        <taxon>Craniata</taxon>
        <taxon>Vertebrata</taxon>
        <taxon>Euteleostomi</taxon>
        <taxon>Archelosauria</taxon>
        <taxon>Archosauria</taxon>
        <taxon>Dinosauria</taxon>
        <taxon>Saurischia</taxon>
        <taxon>Theropoda</taxon>
        <taxon>Coelurosauria</taxon>
        <taxon>Aves</taxon>
        <taxon>Neognathae</taxon>
        <taxon>Neoaves</taxon>
        <taxon>Telluraves</taxon>
        <taxon>Coraciimorphae</taxon>
        <taxon>Bucerotiformes</taxon>
        <taxon>Upupidae</taxon>
        <taxon>Upupa</taxon>
    </lineage>
</organism>
<feature type="non-terminal residue" evidence="2">
    <location>
        <position position="1"/>
    </location>
</feature>
<dbReference type="PROSITE" id="PS50835">
    <property type="entry name" value="IG_LIKE"/>
    <property type="match status" value="2"/>
</dbReference>
<dbReference type="GO" id="GO:0042130">
    <property type="term" value="P:negative regulation of T cell proliferation"/>
    <property type="evidence" value="ECO:0007669"/>
    <property type="project" value="InterPro"/>
</dbReference>
<dbReference type="GO" id="GO:0032703">
    <property type="term" value="P:negative regulation of interleukin-2 production"/>
    <property type="evidence" value="ECO:0007669"/>
    <property type="project" value="InterPro"/>
</dbReference>
<proteinExistence type="predicted"/>
<reference evidence="2 3" key="1">
    <citation type="submission" date="2019-09" db="EMBL/GenBank/DDBJ databases">
        <title>Bird 10,000 Genomes (B10K) Project - Family phase.</title>
        <authorList>
            <person name="Zhang G."/>
        </authorList>
    </citation>
    <scope>NUCLEOTIDE SEQUENCE [LARGE SCALE GENOMIC DNA]</scope>
    <source>
        <strain evidence="2">B10K-DU-012-37</strain>
    </source>
</reference>
<dbReference type="GO" id="GO:0045957">
    <property type="term" value="P:negative regulation of complement activation, alternative pathway"/>
    <property type="evidence" value="ECO:0007669"/>
    <property type="project" value="TreeGrafter"/>
</dbReference>
<feature type="non-terminal residue" evidence="2">
    <location>
        <position position="196"/>
    </location>
</feature>
<evidence type="ECO:0000313" key="3">
    <source>
        <dbReference type="Proteomes" id="UP000544127"/>
    </source>
</evidence>
<dbReference type="GO" id="GO:0001851">
    <property type="term" value="F:complement component C3b binding"/>
    <property type="evidence" value="ECO:0007669"/>
    <property type="project" value="TreeGrafter"/>
</dbReference>
<dbReference type="AlphaFoldDB" id="A0A7K6AFQ0"/>
<feature type="domain" description="Ig-like" evidence="1">
    <location>
        <begin position="125"/>
        <end position="196"/>
    </location>
</feature>
<dbReference type="SMART" id="SM00406">
    <property type="entry name" value="IGv"/>
    <property type="match status" value="2"/>
</dbReference>
<sequence length="196" mass="21247">ALLDLTGLGEVKGVWKDAATLPCAYSPVQDFVQHTVAWTMVHDQSSSTVVRRDGSGDHVFLAKYRDRASILKDAPGNVSLRITDLEISDRGAYTCQVTWRASNNSLVAKEITTRLEVDKVAVTKPIIRAAEPGLAVPAGANTSLTCVASGSPPISYRWFRRVPGGKALLLSSQAELAWDNLQPSDAGKYYCEAENR</sequence>
<dbReference type="InterPro" id="IPR013783">
    <property type="entry name" value="Ig-like_fold"/>
</dbReference>
<dbReference type="InterPro" id="IPR003598">
    <property type="entry name" value="Ig_sub2"/>
</dbReference>
<dbReference type="Gene3D" id="2.60.40.10">
    <property type="entry name" value="Immunoglobulins"/>
    <property type="match status" value="2"/>
</dbReference>
<dbReference type="InterPro" id="IPR003599">
    <property type="entry name" value="Ig_sub"/>
</dbReference>
<dbReference type="InterPro" id="IPR013106">
    <property type="entry name" value="Ig_V-set"/>
</dbReference>
<dbReference type="SMART" id="SM00408">
    <property type="entry name" value="IGc2"/>
    <property type="match status" value="2"/>
</dbReference>
<evidence type="ECO:0000259" key="1">
    <source>
        <dbReference type="PROSITE" id="PS50835"/>
    </source>
</evidence>
<protein>
    <submittedName>
        <fullName evidence="2">VSIG4 protein</fullName>
    </submittedName>
</protein>
<dbReference type="InterPro" id="IPR039939">
    <property type="entry name" value="VSIG4"/>
</dbReference>
<dbReference type="SUPFAM" id="SSF48726">
    <property type="entry name" value="Immunoglobulin"/>
    <property type="match status" value="2"/>
</dbReference>
<accession>A0A7K6AFQ0</accession>
<dbReference type="PANTHER" id="PTHR15466:SF2">
    <property type="entry name" value="V-SET AND IMMUNOGLOBULIN DOMAIN-CONTAINING PROTEIN 4"/>
    <property type="match status" value="1"/>
</dbReference>
<dbReference type="EMBL" id="VZRI01000592">
    <property type="protein sequence ID" value="NWU88853.1"/>
    <property type="molecule type" value="Genomic_DNA"/>
</dbReference>
<dbReference type="PANTHER" id="PTHR15466">
    <property type="entry name" value="V-SET AND IMMUNOGLOBULIN DOMAIN CONTAINING 4"/>
    <property type="match status" value="1"/>
</dbReference>
<comment type="caution">
    <text evidence="2">The sequence shown here is derived from an EMBL/GenBank/DDBJ whole genome shotgun (WGS) entry which is preliminary data.</text>
</comment>
<dbReference type="GO" id="GO:0043031">
    <property type="term" value="P:negative regulation of macrophage activation"/>
    <property type="evidence" value="ECO:0007669"/>
    <property type="project" value="InterPro"/>
</dbReference>
<dbReference type="Pfam" id="PF07686">
    <property type="entry name" value="V-set"/>
    <property type="match status" value="1"/>
</dbReference>
<name>A0A7K6AFQ0_UPUEP</name>
<feature type="domain" description="Ig-like" evidence="1">
    <location>
        <begin position="17"/>
        <end position="112"/>
    </location>
</feature>
<dbReference type="InterPro" id="IPR036179">
    <property type="entry name" value="Ig-like_dom_sf"/>
</dbReference>
<dbReference type="Proteomes" id="UP000544127">
    <property type="component" value="Unassembled WGS sequence"/>
</dbReference>
<gene>
    <name evidence="2" type="primary">Vsig4_0</name>
    <name evidence="2" type="ORF">UPUEPO_R07528</name>
</gene>
<keyword evidence="3" id="KW-1185">Reference proteome</keyword>